<name>A0A841U8P5_9BACL</name>
<dbReference type="AlphaFoldDB" id="A0A841U8P5"/>
<evidence type="ECO:0000256" key="1">
    <source>
        <dbReference type="SAM" id="Phobius"/>
    </source>
</evidence>
<comment type="caution">
    <text evidence="2">The sequence shown here is derived from an EMBL/GenBank/DDBJ whole genome shotgun (WGS) entry which is preliminary data.</text>
</comment>
<keyword evidence="1" id="KW-0472">Membrane</keyword>
<protein>
    <submittedName>
        <fullName evidence="2">Signal peptide protein</fullName>
    </submittedName>
</protein>
<gene>
    <name evidence="2" type="ORF">H7B90_24810</name>
</gene>
<sequence>MNDYERRRRYENEKASARIAPIIIGGILLIVFLGILVNSCSSGGSQWEDSAVYWSDDNPSNYSSGSQTAQSSNTVPWDYRIVEGTVGDLIGGDMTLLPDNDLLPNDNNYATGDKVWALQYMGAVMKTDANDRTDVTLTSWKPIKSFKTKEAAEADLAKLKLSLKTEIDLVGVYKTTYKGQTREFAVLTLPSGQKIKQPIDEERYAKLKTQKKVGVVLEEVHDYSNYDMAYAKFRGWAA</sequence>
<accession>A0A841U8P5</accession>
<keyword evidence="1" id="KW-0812">Transmembrane</keyword>
<dbReference type="RefSeq" id="WP_185138589.1">
    <property type="nucleotide sequence ID" value="NZ_JACJVR010000098.1"/>
</dbReference>
<proteinExistence type="predicted"/>
<reference evidence="2 3" key="1">
    <citation type="submission" date="2020-08" db="EMBL/GenBank/DDBJ databases">
        <title>Cohnella phylogeny.</title>
        <authorList>
            <person name="Dunlap C."/>
        </authorList>
    </citation>
    <scope>NUCLEOTIDE SEQUENCE [LARGE SCALE GENOMIC DNA]</scope>
    <source>
        <strain evidence="2 3">DSM 25239</strain>
    </source>
</reference>
<feature type="transmembrane region" description="Helical" evidence="1">
    <location>
        <begin position="20"/>
        <end position="37"/>
    </location>
</feature>
<evidence type="ECO:0000313" key="3">
    <source>
        <dbReference type="Proteomes" id="UP000553776"/>
    </source>
</evidence>
<dbReference type="Proteomes" id="UP000553776">
    <property type="component" value="Unassembled WGS sequence"/>
</dbReference>
<keyword evidence="3" id="KW-1185">Reference proteome</keyword>
<keyword evidence="1" id="KW-1133">Transmembrane helix</keyword>
<organism evidence="2 3">
    <name type="scientific">Cohnella xylanilytica</name>
    <dbReference type="NCBI Taxonomy" id="557555"/>
    <lineage>
        <taxon>Bacteria</taxon>
        <taxon>Bacillati</taxon>
        <taxon>Bacillota</taxon>
        <taxon>Bacilli</taxon>
        <taxon>Bacillales</taxon>
        <taxon>Paenibacillaceae</taxon>
        <taxon>Cohnella</taxon>
    </lineage>
</organism>
<evidence type="ECO:0000313" key="2">
    <source>
        <dbReference type="EMBL" id="MBB6694623.1"/>
    </source>
</evidence>
<dbReference type="EMBL" id="JACJVR010000098">
    <property type="protein sequence ID" value="MBB6694623.1"/>
    <property type="molecule type" value="Genomic_DNA"/>
</dbReference>